<dbReference type="GO" id="GO:0005634">
    <property type="term" value="C:nucleus"/>
    <property type="evidence" value="ECO:0007669"/>
    <property type="project" value="UniProtKB-SubCell"/>
</dbReference>
<dbReference type="InterPro" id="IPR007219">
    <property type="entry name" value="XnlR_reg_dom"/>
</dbReference>
<dbReference type="EMBL" id="JABEXW010000190">
    <property type="protein sequence ID" value="KAF4968698.1"/>
    <property type="molecule type" value="Genomic_DNA"/>
</dbReference>
<dbReference type="InterPro" id="IPR036864">
    <property type="entry name" value="Zn2-C6_fun-type_DNA-bd_sf"/>
</dbReference>
<dbReference type="PROSITE" id="PS50048">
    <property type="entry name" value="ZN2_CY6_FUNGAL_2"/>
    <property type="match status" value="1"/>
</dbReference>
<name>A0A8H4U2R6_9HYPO</name>
<protein>
    <recommendedName>
        <fullName evidence="4">Zn(2)-C6 fungal-type domain-containing protein</fullName>
    </recommendedName>
</protein>
<comment type="subcellular location">
    <subcellularLocation>
        <location evidence="1">Nucleus</location>
    </subcellularLocation>
</comment>
<evidence type="ECO:0000256" key="3">
    <source>
        <dbReference type="ARBA" id="ARBA00023242"/>
    </source>
</evidence>
<accession>A0A8H4U2R6</accession>
<dbReference type="InterPro" id="IPR050613">
    <property type="entry name" value="Sec_Metabolite_Reg"/>
</dbReference>
<dbReference type="PANTHER" id="PTHR31001">
    <property type="entry name" value="UNCHARACTERIZED TRANSCRIPTIONAL REGULATORY PROTEIN"/>
    <property type="match status" value="1"/>
</dbReference>
<organism evidence="5 6">
    <name type="scientific">Fusarium sarcochroum</name>
    <dbReference type="NCBI Taxonomy" id="1208366"/>
    <lineage>
        <taxon>Eukaryota</taxon>
        <taxon>Fungi</taxon>
        <taxon>Dikarya</taxon>
        <taxon>Ascomycota</taxon>
        <taxon>Pezizomycotina</taxon>
        <taxon>Sordariomycetes</taxon>
        <taxon>Hypocreomycetidae</taxon>
        <taxon>Hypocreales</taxon>
        <taxon>Nectriaceae</taxon>
        <taxon>Fusarium</taxon>
        <taxon>Fusarium lateritium species complex</taxon>
    </lineage>
</organism>
<feature type="domain" description="Zn(2)-C6 fungal-type" evidence="4">
    <location>
        <begin position="29"/>
        <end position="60"/>
    </location>
</feature>
<dbReference type="GO" id="GO:0008270">
    <property type="term" value="F:zinc ion binding"/>
    <property type="evidence" value="ECO:0007669"/>
    <property type="project" value="InterPro"/>
</dbReference>
<dbReference type="GO" id="GO:0006351">
    <property type="term" value="P:DNA-templated transcription"/>
    <property type="evidence" value="ECO:0007669"/>
    <property type="project" value="InterPro"/>
</dbReference>
<dbReference type="Pfam" id="PF00172">
    <property type="entry name" value="Zn_clus"/>
    <property type="match status" value="1"/>
</dbReference>
<dbReference type="GO" id="GO:0000981">
    <property type="term" value="F:DNA-binding transcription factor activity, RNA polymerase II-specific"/>
    <property type="evidence" value="ECO:0007669"/>
    <property type="project" value="InterPro"/>
</dbReference>
<evidence type="ECO:0000259" key="4">
    <source>
        <dbReference type="PROSITE" id="PS50048"/>
    </source>
</evidence>
<dbReference type="SMART" id="SM00066">
    <property type="entry name" value="GAL4"/>
    <property type="match status" value="1"/>
</dbReference>
<keyword evidence="2" id="KW-0479">Metal-binding</keyword>
<comment type="caution">
    <text evidence="5">The sequence shown here is derived from an EMBL/GenBank/DDBJ whole genome shotgun (WGS) entry which is preliminary data.</text>
</comment>
<dbReference type="GO" id="GO:0003677">
    <property type="term" value="F:DNA binding"/>
    <property type="evidence" value="ECO:0007669"/>
    <property type="project" value="InterPro"/>
</dbReference>
<reference evidence="5" key="2">
    <citation type="submission" date="2020-05" db="EMBL/GenBank/DDBJ databases">
        <authorList>
            <person name="Kim H.-S."/>
            <person name="Proctor R.H."/>
            <person name="Brown D.W."/>
        </authorList>
    </citation>
    <scope>NUCLEOTIDE SEQUENCE</scope>
    <source>
        <strain evidence="5">NRRL 20472</strain>
    </source>
</reference>
<dbReference type="CDD" id="cd00067">
    <property type="entry name" value="GAL4"/>
    <property type="match status" value="1"/>
</dbReference>
<dbReference type="Gene3D" id="4.10.240.10">
    <property type="entry name" value="Zn(2)-C6 fungal-type DNA-binding domain"/>
    <property type="match status" value="1"/>
</dbReference>
<dbReference type="SMART" id="SM00906">
    <property type="entry name" value="Fungal_trans"/>
    <property type="match status" value="1"/>
</dbReference>
<dbReference type="Pfam" id="PF04082">
    <property type="entry name" value="Fungal_trans"/>
    <property type="match status" value="1"/>
</dbReference>
<keyword evidence="3" id="KW-0539">Nucleus</keyword>
<dbReference type="Proteomes" id="UP000622797">
    <property type="component" value="Unassembled WGS sequence"/>
</dbReference>
<gene>
    <name evidence="5" type="ORF">FSARC_3984</name>
</gene>
<dbReference type="CDD" id="cd12148">
    <property type="entry name" value="fungal_TF_MHR"/>
    <property type="match status" value="1"/>
</dbReference>
<proteinExistence type="predicted"/>
<evidence type="ECO:0000256" key="2">
    <source>
        <dbReference type="ARBA" id="ARBA00022723"/>
    </source>
</evidence>
<dbReference type="PANTHER" id="PTHR31001:SF49">
    <property type="entry name" value="ZN(II)2CYS6 TRANSCRIPTION FACTOR (EUROFUNG)"/>
    <property type="match status" value="1"/>
</dbReference>
<dbReference type="SUPFAM" id="SSF57701">
    <property type="entry name" value="Zn2/Cys6 DNA-binding domain"/>
    <property type="match status" value="1"/>
</dbReference>
<sequence length="622" mass="69913">MPNPDLSNCTATFRISRPQRIKRNRATVSCSTCRTSKLKCDKQHPCGTCQKRGQEDSCRFEPTSKQASSSLARSGEGRIGNELKQMQNVLQSLLSQPSQDLAASPYSQLFESVNRIQNAIKSDNTPEAVTAPVTQQHPDVVFGFLSKATLADISVALPPRQVADRTVSTYFNAKHIAVPFIHTHQFRRQYEAFWSNPASTNLLWVSILFSVLAIGSIVPGAKATSTSSSHDSSAYVAMSARCLVSGQYHKAAEFSVEALTMHLHSCCLHWRNKEIDLSQLHALVVRLAQQRFYHCEVNKLLSIITPFEAEMRRRVWYFIQYYDVLFSLEHGLPPLVHEDTYSTGHPTNVTDDEFDEDTKVISSKPMAQTQHTLLCVFMSQLLPILRRIIRHAQGFKTCTYLDAMSLKFELDTWPFLDLMRLHHKECQVALDVCRKTAVKSISVYVEVDCEMQQGGRLQDDQHIASSLPVNDFLMMTIVAPLEFFDCGNLPPGGGKGIIETLQTAAHLWSTRSFASAHALESARLVQIALANIRRASPTLYRISCPVSNSTFAQESEFDEEVLPIMQQTNFEEYLEESSLGGIDPIEWNGTTAIDWDSMNLFLDYEILDQTSTDDPFLHAQSD</sequence>
<dbReference type="AlphaFoldDB" id="A0A8H4U2R6"/>
<reference evidence="5" key="1">
    <citation type="journal article" date="2020" name="BMC Genomics">
        <title>Correction to: Identification and distribution of gene clusters required for synthesis of sphingolipid metabolism inhibitors in diverse species of the filamentous fungus Fusarium.</title>
        <authorList>
            <person name="Kim H.S."/>
            <person name="Lohmar J.M."/>
            <person name="Busman M."/>
            <person name="Brown D.W."/>
            <person name="Naumann T.A."/>
            <person name="Divon H.H."/>
            <person name="Lysoe E."/>
            <person name="Uhlig S."/>
            <person name="Proctor R.H."/>
        </authorList>
    </citation>
    <scope>NUCLEOTIDE SEQUENCE</scope>
    <source>
        <strain evidence="5">NRRL 20472</strain>
    </source>
</reference>
<keyword evidence="6" id="KW-1185">Reference proteome</keyword>
<dbReference type="PROSITE" id="PS00463">
    <property type="entry name" value="ZN2_CY6_FUNGAL_1"/>
    <property type="match status" value="1"/>
</dbReference>
<dbReference type="OrthoDB" id="187139at2759"/>
<evidence type="ECO:0000313" key="6">
    <source>
        <dbReference type="Proteomes" id="UP000622797"/>
    </source>
</evidence>
<dbReference type="InterPro" id="IPR001138">
    <property type="entry name" value="Zn2Cys6_DnaBD"/>
</dbReference>
<evidence type="ECO:0000313" key="5">
    <source>
        <dbReference type="EMBL" id="KAF4968698.1"/>
    </source>
</evidence>
<evidence type="ECO:0000256" key="1">
    <source>
        <dbReference type="ARBA" id="ARBA00004123"/>
    </source>
</evidence>